<feature type="domain" description="RING-type" evidence="5">
    <location>
        <begin position="201"/>
        <end position="242"/>
    </location>
</feature>
<dbReference type="GO" id="GO:0016874">
    <property type="term" value="F:ligase activity"/>
    <property type="evidence" value="ECO:0007669"/>
    <property type="project" value="UniProtKB-KW"/>
</dbReference>
<evidence type="ECO:0000313" key="7">
    <source>
        <dbReference type="Proteomes" id="UP000575029"/>
    </source>
</evidence>
<dbReference type="Gene3D" id="3.30.40.10">
    <property type="entry name" value="Zinc/RING finger domain, C3HC4 (zinc finger)"/>
    <property type="match status" value="1"/>
</dbReference>
<protein>
    <submittedName>
        <fullName evidence="6">DZIP3 ligase</fullName>
    </submittedName>
</protein>
<proteinExistence type="predicted"/>
<dbReference type="PANTHER" id="PTHR17550:SF4">
    <property type="entry name" value="E3 UBIQUITIN-PROTEIN LIGASE TTC3"/>
    <property type="match status" value="1"/>
</dbReference>
<comment type="caution">
    <text evidence="6">The sequence shown here is derived from an EMBL/GenBank/DDBJ whole genome shotgun (WGS) entry which is preliminary data.</text>
</comment>
<dbReference type="Proteomes" id="UP000575029">
    <property type="component" value="Unassembled WGS sequence"/>
</dbReference>
<sequence>ESQRKLQHTRFRFTRRPDQSLMLWLADCWLFGANAEVFLNRNEARQLGPLSWDSAIDWGITRRIGTLSLWTRIVSSMREAYTGDEVIEYRDRWNNKLEGVNYLTELMMVDILYGNSLNKKYLYNPDGAYCTWHIWETFKKSAPPYYAKALSLVSWHRNLTVIQLQEYIWAYRRKPFSLLQNSFFKVETQPKEDAAPSDDPCTICHDELGRYSCKLRCGHEFHRECIKTWLQGHSNPTCPICRVYAVLPKDVPERPAGNNSKRYQANAWKRSVF</sequence>
<accession>A0A7K6EHC8</accession>
<evidence type="ECO:0000313" key="6">
    <source>
        <dbReference type="EMBL" id="NWV38147.1"/>
    </source>
</evidence>
<keyword evidence="7" id="KW-1185">Reference proteome</keyword>
<reference evidence="6 7" key="1">
    <citation type="submission" date="2019-09" db="EMBL/GenBank/DDBJ databases">
        <title>Bird 10,000 Genomes (B10K) Project - Family phase.</title>
        <authorList>
            <person name="Zhang G."/>
        </authorList>
    </citation>
    <scope>NUCLEOTIDE SEQUENCE [LARGE SCALE GENOMIC DNA]</scope>
    <source>
        <strain evidence="6">B10K-DU-029-50</strain>
        <tissue evidence="6">Heart</tissue>
    </source>
</reference>
<feature type="non-terminal residue" evidence="6">
    <location>
        <position position="273"/>
    </location>
</feature>
<dbReference type="EMBL" id="VZRM01005056">
    <property type="protein sequence ID" value="NWV38147.1"/>
    <property type="molecule type" value="Genomic_DNA"/>
</dbReference>
<evidence type="ECO:0000259" key="5">
    <source>
        <dbReference type="PROSITE" id="PS50089"/>
    </source>
</evidence>
<keyword evidence="6" id="KW-0436">Ligase</keyword>
<organism evidence="6 7">
    <name type="scientific">Grantiella picta</name>
    <dbReference type="NCBI Taxonomy" id="266360"/>
    <lineage>
        <taxon>Eukaryota</taxon>
        <taxon>Metazoa</taxon>
        <taxon>Chordata</taxon>
        <taxon>Craniata</taxon>
        <taxon>Vertebrata</taxon>
        <taxon>Euteleostomi</taxon>
        <taxon>Archelosauria</taxon>
        <taxon>Archosauria</taxon>
        <taxon>Dinosauria</taxon>
        <taxon>Saurischia</taxon>
        <taxon>Theropoda</taxon>
        <taxon>Coelurosauria</taxon>
        <taxon>Aves</taxon>
        <taxon>Neognathae</taxon>
        <taxon>Neoaves</taxon>
        <taxon>Telluraves</taxon>
        <taxon>Australaves</taxon>
        <taxon>Passeriformes</taxon>
        <taxon>Meliphagoidea</taxon>
        <taxon>Meliphagidae</taxon>
        <taxon>Grantiella</taxon>
    </lineage>
</organism>
<dbReference type="SUPFAM" id="SSF57850">
    <property type="entry name" value="RING/U-box"/>
    <property type="match status" value="1"/>
</dbReference>
<evidence type="ECO:0000256" key="1">
    <source>
        <dbReference type="ARBA" id="ARBA00022723"/>
    </source>
</evidence>
<dbReference type="InterPro" id="IPR013083">
    <property type="entry name" value="Znf_RING/FYVE/PHD"/>
</dbReference>
<keyword evidence="3" id="KW-0862">Zinc</keyword>
<feature type="non-terminal residue" evidence="6">
    <location>
        <position position="1"/>
    </location>
</feature>
<gene>
    <name evidence="6" type="primary">Dzip3_1</name>
    <name evidence="6" type="ORF">GRAPIC_R15779</name>
</gene>
<dbReference type="PROSITE" id="PS50089">
    <property type="entry name" value="ZF_RING_2"/>
    <property type="match status" value="1"/>
</dbReference>
<keyword evidence="1" id="KW-0479">Metal-binding</keyword>
<dbReference type="GO" id="GO:0008270">
    <property type="term" value="F:zinc ion binding"/>
    <property type="evidence" value="ECO:0007669"/>
    <property type="project" value="UniProtKB-KW"/>
</dbReference>
<evidence type="ECO:0000256" key="4">
    <source>
        <dbReference type="PROSITE-ProRule" id="PRU00175"/>
    </source>
</evidence>
<dbReference type="PANTHER" id="PTHR17550">
    <property type="entry name" value="E3 UBIQUITIN-PROTEIN LIGASE TTC3"/>
    <property type="match status" value="1"/>
</dbReference>
<evidence type="ECO:0000256" key="2">
    <source>
        <dbReference type="ARBA" id="ARBA00022771"/>
    </source>
</evidence>
<name>A0A7K6EHC8_9PASS</name>
<dbReference type="Pfam" id="PF13639">
    <property type="entry name" value="zf-RING_2"/>
    <property type="match status" value="1"/>
</dbReference>
<keyword evidence="2 4" id="KW-0863">Zinc-finger</keyword>
<dbReference type="SMART" id="SM00184">
    <property type="entry name" value="RING"/>
    <property type="match status" value="1"/>
</dbReference>
<evidence type="ECO:0000256" key="3">
    <source>
        <dbReference type="ARBA" id="ARBA00022833"/>
    </source>
</evidence>
<dbReference type="InterPro" id="IPR001841">
    <property type="entry name" value="Znf_RING"/>
</dbReference>
<dbReference type="AlphaFoldDB" id="A0A7K6EHC8"/>